<dbReference type="PANTHER" id="PTHR11481:SF64">
    <property type="entry name" value="FC RECEPTOR-LIKE PROTEIN 4"/>
    <property type="match status" value="1"/>
</dbReference>
<dbReference type="InterPro" id="IPR050488">
    <property type="entry name" value="Ig_Fc_receptor"/>
</dbReference>
<keyword evidence="3" id="KW-1133">Transmembrane helix</keyword>
<dbReference type="GO" id="GO:0009897">
    <property type="term" value="C:external side of plasma membrane"/>
    <property type="evidence" value="ECO:0007669"/>
    <property type="project" value="TreeGrafter"/>
</dbReference>
<evidence type="ECO:0000259" key="4">
    <source>
        <dbReference type="PROSITE" id="PS50835"/>
    </source>
</evidence>
<dbReference type="PANTHER" id="PTHR11481">
    <property type="entry name" value="IMMUNOGLOBULIN FC RECEPTOR"/>
    <property type="match status" value="1"/>
</dbReference>
<evidence type="ECO:0000313" key="5">
    <source>
        <dbReference type="EMBL" id="KAK7910012.1"/>
    </source>
</evidence>
<evidence type="ECO:0000313" key="6">
    <source>
        <dbReference type="Proteomes" id="UP001460270"/>
    </source>
</evidence>
<dbReference type="EMBL" id="JBBPFD010000010">
    <property type="protein sequence ID" value="KAK7910012.1"/>
    <property type="molecule type" value="Genomic_DNA"/>
</dbReference>
<dbReference type="InterPro" id="IPR003599">
    <property type="entry name" value="Ig_sub"/>
</dbReference>
<dbReference type="GO" id="GO:0007166">
    <property type="term" value="P:cell surface receptor signaling pathway"/>
    <property type="evidence" value="ECO:0007669"/>
    <property type="project" value="TreeGrafter"/>
</dbReference>
<dbReference type="GO" id="GO:0004888">
    <property type="term" value="F:transmembrane signaling receptor activity"/>
    <property type="evidence" value="ECO:0007669"/>
    <property type="project" value="TreeGrafter"/>
</dbReference>
<dbReference type="Proteomes" id="UP001460270">
    <property type="component" value="Unassembled WGS sequence"/>
</dbReference>
<keyword evidence="3" id="KW-0472">Membrane</keyword>
<proteinExistence type="predicted"/>
<feature type="transmembrane region" description="Helical" evidence="3">
    <location>
        <begin position="281"/>
        <end position="301"/>
    </location>
</feature>
<dbReference type="InterPro" id="IPR013783">
    <property type="entry name" value="Ig-like_fold"/>
</dbReference>
<dbReference type="GO" id="GO:0006955">
    <property type="term" value="P:immune response"/>
    <property type="evidence" value="ECO:0007669"/>
    <property type="project" value="TreeGrafter"/>
</dbReference>
<protein>
    <recommendedName>
        <fullName evidence="4">Ig-like domain-containing protein</fullName>
    </recommendedName>
</protein>
<evidence type="ECO:0000256" key="1">
    <source>
        <dbReference type="ARBA" id="ARBA00022729"/>
    </source>
</evidence>
<dbReference type="PROSITE" id="PS50835">
    <property type="entry name" value="IG_LIKE"/>
    <property type="match status" value="1"/>
</dbReference>
<sequence length="319" mass="35094">MLRGFGAHEATAPLSLLPGKRAADGAVLSLCCAANRGRGKQTVLGEKRVSHLPYPRCSTPEGDNLRAVTNLLLCSGRLIIHPDRSYFFRYDNVSFSCSGPPHLSEHLRQTTRVFRNASSQQLAPCESGWGIVDGHTCTIEELFTLDSGVYWCGTERNQTGDSINITVTSDPVLLSVPIYPILLGTSVTLACLSNHPNNNKFEASFFRDADFLGIKPSATLTLPSVTRKDEGLYRCEIASRGRSKQVPLRISSENVHAISGITMTTPPSTNQPITIAQLRPLWYVLLFLLYTGILCIGFSICRKLIKDRTKEDKEKVPSL</sequence>
<name>A0AAW0P2A8_9GOBI</name>
<dbReference type="SUPFAM" id="SSF48726">
    <property type="entry name" value="Immunoglobulin"/>
    <property type="match status" value="1"/>
</dbReference>
<keyword evidence="2" id="KW-1015">Disulfide bond</keyword>
<organism evidence="5 6">
    <name type="scientific">Mugilogobius chulae</name>
    <name type="common">yellowstripe goby</name>
    <dbReference type="NCBI Taxonomy" id="88201"/>
    <lineage>
        <taxon>Eukaryota</taxon>
        <taxon>Metazoa</taxon>
        <taxon>Chordata</taxon>
        <taxon>Craniata</taxon>
        <taxon>Vertebrata</taxon>
        <taxon>Euteleostomi</taxon>
        <taxon>Actinopterygii</taxon>
        <taxon>Neopterygii</taxon>
        <taxon>Teleostei</taxon>
        <taxon>Neoteleostei</taxon>
        <taxon>Acanthomorphata</taxon>
        <taxon>Gobiaria</taxon>
        <taxon>Gobiiformes</taxon>
        <taxon>Gobioidei</taxon>
        <taxon>Gobiidae</taxon>
        <taxon>Gobionellinae</taxon>
        <taxon>Mugilogobius</taxon>
    </lineage>
</organism>
<gene>
    <name evidence="5" type="ORF">WMY93_014696</name>
</gene>
<dbReference type="AlphaFoldDB" id="A0AAW0P2A8"/>
<evidence type="ECO:0000256" key="3">
    <source>
        <dbReference type="SAM" id="Phobius"/>
    </source>
</evidence>
<keyword evidence="3" id="KW-0812">Transmembrane</keyword>
<evidence type="ECO:0000256" key="2">
    <source>
        <dbReference type="ARBA" id="ARBA00023157"/>
    </source>
</evidence>
<keyword evidence="1" id="KW-0732">Signal</keyword>
<comment type="caution">
    <text evidence="5">The sequence shown here is derived from an EMBL/GenBank/DDBJ whole genome shotgun (WGS) entry which is preliminary data.</text>
</comment>
<reference evidence="6" key="1">
    <citation type="submission" date="2024-04" db="EMBL/GenBank/DDBJ databases">
        <title>Salinicola lusitanus LLJ914,a marine bacterium isolated from the Okinawa Trough.</title>
        <authorList>
            <person name="Li J."/>
        </authorList>
    </citation>
    <scope>NUCLEOTIDE SEQUENCE [LARGE SCALE GENOMIC DNA]</scope>
</reference>
<dbReference type="InterPro" id="IPR007110">
    <property type="entry name" value="Ig-like_dom"/>
</dbReference>
<feature type="domain" description="Ig-like" evidence="4">
    <location>
        <begin position="171"/>
        <end position="251"/>
    </location>
</feature>
<accession>A0AAW0P2A8</accession>
<dbReference type="InterPro" id="IPR036179">
    <property type="entry name" value="Ig-like_dom_sf"/>
</dbReference>
<keyword evidence="6" id="KW-1185">Reference proteome</keyword>
<dbReference type="SMART" id="SM00409">
    <property type="entry name" value="IG"/>
    <property type="match status" value="2"/>
</dbReference>
<dbReference type="Gene3D" id="2.60.40.10">
    <property type="entry name" value="Immunoglobulins"/>
    <property type="match status" value="2"/>
</dbReference>